<dbReference type="InterPro" id="IPR005801">
    <property type="entry name" value="ADC_synthase"/>
</dbReference>
<dbReference type="EMBL" id="AAWS01000023">
    <property type="protein sequence ID" value="EAY27455.1"/>
    <property type="molecule type" value="Genomic_DNA"/>
</dbReference>
<dbReference type="eggNOG" id="COG0147">
    <property type="taxonomic scope" value="Bacteria"/>
</dbReference>
<dbReference type="OrthoDB" id="9803598at2"/>
<protein>
    <submittedName>
        <fullName evidence="2">TrpE protein</fullName>
    </submittedName>
</protein>
<accession>A1ZQ46</accession>
<dbReference type="InterPro" id="IPR019999">
    <property type="entry name" value="Anth_synth_I-like"/>
</dbReference>
<dbReference type="Proteomes" id="UP000004095">
    <property type="component" value="Unassembled WGS sequence"/>
</dbReference>
<dbReference type="GO" id="GO:0000162">
    <property type="term" value="P:L-tryptophan biosynthetic process"/>
    <property type="evidence" value="ECO:0007669"/>
    <property type="project" value="TreeGrafter"/>
</dbReference>
<dbReference type="Gene3D" id="3.60.120.10">
    <property type="entry name" value="Anthranilate synthase"/>
    <property type="match status" value="1"/>
</dbReference>
<feature type="domain" description="Chorismate-utilising enzyme C-terminal" evidence="1">
    <location>
        <begin position="76"/>
        <end position="319"/>
    </location>
</feature>
<dbReference type="InterPro" id="IPR015890">
    <property type="entry name" value="Chorismate_C"/>
</dbReference>
<dbReference type="RefSeq" id="WP_002699447.1">
    <property type="nucleotide sequence ID" value="NZ_AAWS01000023.1"/>
</dbReference>
<comment type="caution">
    <text evidence="2">The sequence shown here is derived from an EMBL/GenBank/DDBJ whole genome shotgun (WGS) entry which is preliminary data.</text>
</comment>
<dbReference type="SUPFAM" id="SSF56322">
    <property type="entry name" value="ADC synthase"/>
    <property type="match status" value="1"/>
</dbReference>
<sequence length="330" mass="37247">MNKAQAIEQMNKYGAAKTPFLFIIDFEANQPVVLPLNEINPQEVLFDIQGRNNALSLPNIPPQKEVIFNKKPVPFAQYKQSFDNALAKINFGYSYLLNLSMLTPIETNLSLQEIFWQSKARYKLWYKGEWVVFSPEIFVQIKQQRIASYPMKGTIDASLPNAAAEILANPKEMAEHTTIVDLIRNDLSKVAKNVHVARFRYIDEVATQDKTLLQVSSKVVGDLPPDYAQRIGNILFELLPAGSISGAPKKKTVEVIKAAESYERGYYTGVFGYFDGEMLDSGVMIRFIENIHGKLYFKSGGGITTFSNALAEYQELTDKVYVPIIRNNQV</sequence>
<dbReference type="PRINTS" id="PR00095">
    <property type="entry name" value="ANTSNTHASEI"/>
</dbReference>
<dbReference type="PANTHER" id="PTHR11236">
    <property type="entry name" value="AMINOBENZOATE/ANTHRANILATE SYNTHASE"/>
    <property type="match status" value="1"/>
</dbReference>
<dbReference type="PANTHER" id="PTHR11236:SF50">
    <property type="entry name" value="AMINODEOXYCHORISMATE SYNTHASE COMPONENT 1"/>
    <property type="match status" value="1"/>
</dbReference>
<proteinExistence type="predicted"/>
<reference evidence="2 3" key="1">
    <citation type="submission" date="2007-01" db="EMBL/GenBank/DDBJ databases">
        <authorList>
            <person name="Haygood M."/>
            <person name="Podell S."/>
            <person name="Anderson C."/>
            <person name="Hopkinson B."/>
            <person name="Roe K."/>
            <person name="Barbeau K."/>
            <person name="Gaasterland T."/>
            <person name="Ferriera S."/>
            <person name="Johnson J."/>
            <person name="Kravitz S."/>
            <person name="Beeson K."/>
            <person name="Sutton G."/>
            <person name="Rogers Y.-H."/>
            <person name="Friedman R."/>
            <person name="Frazier M."/>
            <person name="Venter J.C."/>
        </authorList>
    </citation>
    <scope>NUCLEOTIDE SEQUENCE [LARGE SCALE GENOMIC DNA]</scope>
    <source>
        <strain evidence="2 3">ATCC 23134</strain>
    </source>
</reference>
<name>A1ZQ46_MICM2</name>
<dbReference type="NCBIfam" id="NF005486">
    <property type="entry name" value="PRK07093.1"/>
    <property type="match status" value="1"/>
</dbReference>
<dbReference type="AlphaFoldDB" id="A1ZQ46"/>
<evidence type="ECO:0000313" key="3">
    <source>
        <dbReference type="Proteomes" id="UP000004095"/>
    </source>
</evidence>
<dbReference type="GO" id="GO:0046820">
    <property type="term" value="F:4-amino-4-deoxychorismate synthase activity"/>
    <property type="evidence" value="ECO:0007669"/>
    <property type="project" value="TreeGrafter"/>
</dbReference>
<keyword evidence="3" id="KW-1185">Reference proteome</keyword>
<evidence type="ECO:0000259" key="1">
    <source>
        <dbReference type="Pfam" id="PF00425"/>
    </source>
</evidence>
<evidence type="ECO:0000313" key="2">
    <source>
        <dbReference type="EMBL" id="EAY27455.1"/>
    </source>
</evidence>
<gene>
    <name evidence="2" type="ORF">M23134_06856</name>
</gene>
<organism evidence="2 3">
    <name type="scientific">Microscilla marina ATCC 23134</name>
    <dbReference type="NCBI Taxonomy" id="313606"/>
    <lineage>
        <taxon>Bacteria</taxon>
        <taxon>Pseudomonadati</taxon>
        <taxon>Bacteroidota</taxon>
        <taxon>Cytophagia</taxon>
        <taxon>Cytophagales</taxon>
        <taxon>Microscillaceae</taxon>
        <taxon>Microscilla</taxon>
    </lineage>
</organism>
<dbReference type="Pfam" id="PF00425">
    <property type="entry name" value="Chorismate_bind"/>
    <property type="match status" value="1"/>
</dbReference>